<name>A0ABQ5MV51_9MICC</name>
<comment type="caution">
    <text evidence="1">The sequence shown here is derived from an EMBL/GenBank/DDBJ whole genome shotgun (WGS) entry which is preliminary data.</text>
</comment>
<proteinExistence type="predicted"/>
<accession>A0ABQ5MV51</accession>
<reference evidence="1 2" key="1">
    <citation type="journal article" date="2023" name="Int. J. Syst. Evol. Microbiol.">
        <title>Arthrobacter mangrovi sp. nov., an actinobacterium isolated from the rhizosphere of a mangrove.</title>
        <authorList>
            <person name="Hamada M."/>
            <person name="Saitou S."/>
            <person name="Enomoto N."/>
            <person name="Nanri K."/>
            <person name="Hidaka K."/>
            <person name="Miura T."/>
            <person name="Tamura T."/>
        </authorList>
    </citation>
    <scope>NUCLEOTIDE SEQUENCE [LARGE SCALE GENOMIC DNA]</scope>
    <source>
        <strain evidence="1 2">NBRC 112813</strain>
    </source>
</reference>
<keyword evidence="2" id="KW-1185">Reference proteome</keyword>
<dbReference type="EMBL" id="BRVS01000009">
    <property type="protein sequence ID" value="GLB67856.1"/>
    <property type="molecule type" value="Genomic_DNA"/>
</dbReference>
<evidence type="ECO:0008006" key="3">
    <source>
        <dbReference type="Google" id="ProtNLM"/>
    </source>
</evidence>
<gene>
    <name evidence="1" type="ORF">AHIS1636_22960</name>
</gene>
<protein>
    <recommendedName>
        <fullName evidence="3">ABM domain-containing protein</fullName>
    </recommendedName>
</protein>
<sequence length="98" mass="10574">MNNSAYAIVHFFPGGTKEQYEASVAAVHPGPGQRPPGQIFHAAGPSDGGWRVIAVHDSKESWEAFRDGTLMPKLQAGVEGGFTTMPEATEMEVYNLLQ</sequence>
<dbReference type="RefSeq" id="WP_264795967.1">
    <property type="nucleotide sequence ID" value="NZ_BRVS01000009.1"/>
</dbReference>
<dbReference type="Proteomes" id="UP001209654">
    <property type="component" value="Unassembled WGS sequence"/>
</dbReference>
<evidence type="ECO:0000313" key="1">
    <source>
        <dbReference type="EMBL" id="GLB67856.1"/>
    </source>
</evidence>
<organism evidence="1 2">
    <name type="scientific">Arthrobacter mangrovi</name>
    <dbReference type="NCBI Taxonomy" id="2966350"/>
    <lineage>
        <taxon>Bacteria</taxon>
        <taxon>Bacillati</taxon>
        <taxon>Actinomycetota</taxon>
        <taxon>Actinomycetes</taxon>
        <taxon>Micrococcales</taxon>
        <taxon>Micrococcaceae</taxon>
        <taxon>Arthrobacter</taxon>
    </lineage>
</organism>
<evidence type="ECO:0000313" key="2">
    <source>
        <dbReference type="Proteomes" id="UP001209654"/>
    </source>
</evidence>